<evidence type="ECO:0000313" key="14">
    <source>
        <dbReference type="Proteomes" id="UP000316726"/>
    </source>
</evidence>
<keyword evidence="14" id="KW-1185">Reference proteome</keyword>
<keyword evidence="4 13" id="KW-0808">Transferase</keyword>
<keyword evidence="3 13" id="KW-0328">Glycosyltransferase</keyword>
<dbReference type="InterPro" id="IPR038578">
    <property type="entry name" value="GT29-like_sf"/>
</dbReference>
<gene>
    <name evidence="13" type="ORF">A3770_13p68080</name>
</gene>
<keyword evidence="7" id="KW-1133">Transmembrane helix</keyword>
<dbReference type="InterPro" id="IPR001675">
    <property type="entry name" value="Glyco_trans_29"/>
</dbReference>
<keyword evidence="5" id="KW-0812">Transmembrane</keyword>
<feature type="chain" id="PRO_5022815315" evidence="12">
    <location>
        <begin position="17"/>
        <end position="482"/>
    </location>
</feature>
<evidence type="ECO:0000256" key="2">
    <source>
        <dbReference type="ARBA" id="ARBA00006003"/>
    </source>
</evidence>
<accession>A0A5B8MXS2</accession>
<proteinExistence type="inferred from homology"/>
<dbReference type="Gene3D" id="3.90.1480.20">
    <property type="entry name" value="Glycosyl transferase family 29"/>
    <property type="match status" value="1"/>
</dbReference>
<dbReference type="AlphaFoldDB" id="A0A5B8MXS2"/>
<feature type="compositionally biased region" description="Basic and acidic residues" evidence="11">
    <location>
        <begin position="381"/>
        <end position="400"/>
    </location>
</feature>
<comment type="similarity">
    <text evidence="2">Belongs to the glycosyltransferase 29 family.</text>
</comment>
<organism evidence="13 14">
    <name type="scientific">Chloropicon primus</name>
    <dbReference type="NCBI Taxonomy" id="1764295"/>
    <lineage>
        <taxon>Eukaryota</taxon>
        <taxon>Viridiplantae</taxon>
        <taxon>Chlorophyta</taxon>
        <taxon>Chloropicophyceae</taxon>
        <taxon>Chloropicales</taxon>
        <taxon>Chloropicaceae</taxon>
        <taxon>Chloropicon</taxon>
    </lineage>
</organism>
<evidence type="ECO:0000256" key="5">
    <source>
        <dbReference type="ARBA" id="ARBA00022692"/>
    </source>
</evidence>
<dbReference type="Proteomes" id="UP000316726">
    <property type="component" value="Chromosome 13"/>
</dbReference>
<evidence type="ECO:0000256" key="1">
    <source>
        <dbReference type="ARBA" id="ARBA00004323"/>
    </source>
</evidence>
<feature type="region of interest" description="Disordered" evidence="11">
    <location>
        <begin position="232"/>
        <end position="254"/>
    </location>
</feature>
<keyword evidence="9" id="KW-0472">Membrane</keyword>
<evidence type="ECO:0000256" key="6">
    <source>
        <dbReference type="ARBA" id="ARBA00022968"/>
    </source>
</evidence>
<dbReference type="PANTHER" id="PTHR11987:SF36">
    <property type="entry name" value="SIA-ALPHA-2,3-GAL-BETA-1,4-GLCNAC-R:ALPHA 2,8-SIALYLTRANSFERASE"/>
    <property type="match status" value="1"/>
</dbReference>
<evidence type="ECO:0000256" key="10">
    <source>
        <dbReference type="ARBA" id="ARBA00023180"/>
    </source>
</evidence>
<evidence type="ECO:0000256" key="9">
    <source>
        <dbReference type="ARBA" id="ARBA00023136"/>
    </source>
</evidence>
<evidence type="ECO:0000256" key="3">
    <source>
        <dbReference type="ARBA" id="ARBA00022676"/>
    </source>
</evidence>
<evidence type="ECO:0000256" key="4">
    <source>
        <dbReference type="ARBA" id="ARBA00022679"/>
    </source>
</evidence>
<dbReference type="OrthoDB" id="10264956at2759"/>
<feature type="region of interest" description="Disordered" evidence="11">
    <location>
        <begin position="381"/>
        <end position="412"/>
    </location>
</feature>
<evidence type="ECO:0000256" key="7">
    <source>
        <dbReference type="ARBA" id="ARBA00022989"/>
    </source>
</evidence>
<dbReference type="EMBL" id="CP031046">
    <property type="protein sequence ID" value="QDZ24290.1"/>
    <property type="molecule type" value="Genomic_DNA"/>
</dbReference>
<keyword evidence="12" id="KW-0732">Signal</keyword>
<keyword evidence="6" id="KW-0735">Signal-anchor</keyword>
<reference evidence="13 14" key="1">
    <citation type="submission" date="2018-07" db="EMBL/GenBank/DDBJ databases">
        <title>The complete nuclear genome of the prasinophyte Chloropicon primus (CCMP1205).</title>
        <authorList>
            <person name="Pombert J.-F."/>
            <person name="Otis C."/>
            <person name="Turmel M."/>
            <person name="Lemieux C."/>
        </authorList>
    </citation>
    <scope>NUCLEOTIDE SEQUENCE [LARGE SCALE GENOMIC DNA]</scope>
    <source>
        <strain evidence="13 14">CCMP1205</strain>
    </source>
</reference>
<evidence type="ECO:0000313" key="13">
    <source>
        <dbReference type="EMBL" id="QDZ24290.1"/>
    </source>
</evidence>
<sequence>MKLLLLLLLVVVVASCREEEEGGCSVLYAGTTECNGVNHKLLDALEGEDRDPFSVFEGSAFGFLRSELSSYAGVGEGEVVKDPEGEGSIGGEDAGSLDLAFEKFSLGNLSPSKFINLRRVLPRDVESLPGLLRGPQGSRKSGKTCAVVGNSGVLTRNELGSEIDEHDVVIRFNLSPTLGYENHVGKRTSIRFWSRSPTGRKISRPSEDDDGSDVHFVADAKGLGSLLRAFSKKSGKGRHRDADEEDGGGPGYTAAEDVPIVSPKFLDGVSNSIGFVPSVGFFGIAFAMHLCSKVDAYGFFAQEPQGVRFRYFDSELTPPVTSQQLREQALAFRLHDAGIIRVKEPCSRVCADQGLLRCGQCLGLDMAELLEYRRFTAEQESANRKRDRELHEDKDSDERNAKHHRGAKKGEAKKDEKLGWEYLIESNRIEEVGIEGLKHYLIDNDLDASGDTWLELRLQVLRHVEEKSRPKRHHPAAAKRAK</sequence>
<protein>
    <submittedName>
        <fullName evidence="13">Sialyltransferase</fullName>
    </submittedName>
</protein>
<evidence type="ECO:0000256" key="11">
    <source>
        <dbReference type="SAM" id="MobiDB-lite"/>
    </source>
</evidence>
<comment type="subcellular location">
    <subcellularLocation>
        <location evidence="1">Golgi apparatus membrane</location>
        <topology evidence="1">Single-pass type II membrane protein</topology>
    </subcellularLocation>
</comment>
<dbReference type="PROSITE" id="PS51257">
    <property type="entry name" value="PROKAR_LIPOPROTEIN"/>
    <property type="match status" value="1"/>
</dbReference>
<dbReference type="Pfam" id="PF00777">
    <property type="entry name" value="Glyco_transf_29"/>
    <property type="match status" value="1"/>
</dbReference>
<evidence type="ECO:0000256" key="8">
    <source>
        <dbReference type="ARBA" id="ARBA00023034"/>
    </source>
</evidence>
<dbReference type="InterPro" id="IPR050943">
    <property type="entry name" value="Glycosyltr_29_Sialyltrsf"/>
</dbReference>
<feature type="signal peptide" evidence="12">
    <location>
        <begin position="1"/>
        <end position="16"/>
    </location>
</feature>
<keyword evidence="10" id="KW-0325">Glycoprotein</keyword>
<dbReference type="GO" id="GO:0000139">
    <property type="term" value="C:Golgi membrane"/>
    <property type="evidence" value="ECO:0007669"/>
    <property type="project" value="UniProtKB-SubCell"/>
</dbReference>
<evidence type="ECO:0000256" key="12">
    <source>
        <dbReference type="SAM" id="SignalP"/>
    </source>
</evidence>
<dbReference type="PANTHER" id="PTHR11987">
    <property type="entry name" value="ALPHA-2,8-SIALYLTRANSFERASE"/>
    <property type="match status" value="1"/>
</dbReference>
<name>A0A5B8MXS2_9CHLO</name>
<dbReference type="GO" id="GO:0008373">
    <property type="term" value="F:sialyltransferase activity"/>
    <property type="evidence" value="ECO:0007669"/>
    <property type="project" value="InterPro"/>
</dbReference>
<keyword evidence="8" id="KW-0333">Golgi apparatus</keyword>